<dbReference type="InterPro" id="IPR027417">
    <property type="entry name" value="P-loop_NTPase"/>
</dbReference>
<dbReference type="Gene3D" id="3.40.50.300">
    <property type="entry name" value="P-loop containing nucleotide triphosphate hydrolases"/>
    <property type="match status" value="1"/>
</dbReference>
<organism evidence="2 3">
    <name type="scientific">Ruixingdingia sedimenti</name>
    <dbReference type="NCBI Taxonomy" id="3073604"/>
    <lineage>
        <taxon>Bacteria</taxon>
        <taxon>Pseudomonadati</taxon>
        <taxon>Pseudomonadota</taxon>
        <taxon>Alphaproteobacteria</taxon>
        <taxon>Rhodobacterales</taxon>
        <taxon>Paracoccaceae</taxon>
        <taxon>Ruixingdingia</taxon>
    </lineage>
</organism>
<evidence type="ECO:0008006" key="4">
    <source>
        <dbReference type="Google" id="ProtNLM"/>
    </source>
</evidence>
<proteinExistence type="predicted"/>
<evidence type="ECO:0000256" key="1">
    <source>
        <dbReference type="SAM" id="MobiDB-lite"/>
    </source>
</evidence>
<dbReference type="SUPFAM" id="SSF52540">
    <property type="entry name" value="P-loop containing nucleoside triphosphate hydrolases"/>
    <property type="match status" value="1"/>
</dbReference>
<dbReference type="EMBL" id="JAVKPH010000026">
    <property type="protein sequence ID" value="MDR5654435.1"/>
    <property type="molecule type" value="Genomic_DNA"/>
</dbReference>
<name>A0ABU1FC06_9RHOB</name>
<keyword evidence="3" id="KW-1185">Reference proteome</keyword>
<comment type="caution">
    <text evidence="2">The sequence shown here is derived from an EMBL/GenBank/DDBJ whole genome shotgun (WGS) entry which is preliminary data.</text>
</comment>
<sequence>MSIQTVWLHVGHGKTGSSFIQSALAASVPVLDAVGLHYPIYRRIYDRARAGHVSSGNMAPEAGALRNLLDRVPTPAGTTDILLSNEGLFHALFRKERLIDEVREAFPGAKIKMLLFIRDPMDHMISSYHQAVKRSGFLDSLDTYSENYSIPSAVVGFLDAAAAEGIELTVHNYSRHADALLPLVEKWLGLAPDALVRPPVERVNRSMTNAELELQRAFTRHLGKESSRFISDPLCDRLPDVDSETPGMSSEGLKRFLDRIGTLLSELNGKVPADEAYRIGTEADYADMLAVGREDSMNLFSNAQLEVLAEAIGAHIKALQDQLTMRSPRHSDATEIKSASAAPAEMTKKERQERQRQRSLRMAAKTERERKKAERETAKAERDDQRSPRGQSSPAA</sequence>
<gene>
    <name evidence="2" type="ORF">RGD00_17625</name>
</gene>
<reference evidence="2 3" key="1">
    <citation type="submission" date="2023-09" db="EMBL/GenBank/DDBJ databases">
        <title>Xinfangfangia sedmenti sp. nov., isolated the sedment.</title>
        <authorList>
            <person name="Xu L."/>
        </authorList>
    </citation>
    <scope>NUCLEOTIDE SEQUENCE [LARGE SCALE GENOMIC DNA]</scope>
    <source>
        <strain evidence="2 3">LG-4</strain>
    </source>
</reference>
<evidence type="ECO:0000313" key="3">
    <source>
        <dbReference type="Proteomes" id="UP001247754"/>
    </source>
</evidence>
<protein>
    <recommendedName>
        <fullName evidence="4">Sulfotransferase domain-containing protein</fullName>
    </recommendedName>
</protein>
<feature type="compositionally biased region" description="Basic and acidic residues" evidence="1">
    <location>
        <begin position="364"/>
        <end position="387"/>
    </location>
</feature>
<accession>A0ABU1FC06</accession>
<feature type="region of interest" description="Disordered" evidence="1">
    <location>
        <begin position="323"/>
        <end position="396"/>
    </location>
</feature>
<dbReference type="Proteomes" id="UP001247754">
    <property type="component" value="Unassembled WGS sequence"/>
</dbReference>
<feature type="compositionally biased region" description="Basic and acidic residues" evidence="1">
    <location>
        <begin position="346"/>
        <end position="356"/>
    </location>
</feature>
<evidence type="ECO:0000313" key="2">
    <source>
        <dbReference type="EMBL" id="MDR5654435.1"/>
    </source>
</evidence>